<organism evidence="1 2">
    <name type="scientific">Paraburkholderia phymatum</name>
    <dbReference type="NCBI Taxonomy" id="148447"/>
    <lineage>
        <taxon>Bacteria</taxon>
        <taxon>Pseudomonadati</taxon>
        <taxon>Pseudomonadota</taxon>
        <taxon>Betaproteobacteria</taxon>
        <taxon>Burkholderiales</taxon>
        <taxon>Burkholderiaceae</taxon>
        <taxon>Paraburkholderia</taxon>
    </lineage>
</organism>
<comment type="caution">
    <text evidence="1">The sequence shown here is derived from an EMBL/GenBank/DDBJ whole genome shotgun (WGS) entry which is preliminary data.</text>
</comment>
<protein>
    <submittedName>
        <fullName evidence="1">Universal stress protein</fullName>
    </submittedName>
</protein>
<gene>
    <name evidence="1" type="ORF">AB4Y32_20355</name>
</gene>
<name>A0ACC6U3I2_9BURK</name>
<sequence length="320" mass="35153">MIDPVASNNPVPGRAFQRVLLAVDGTEASVRAAEYVNALFAGETQIALVSVVQNPHTLFPLGAKARNVLAAARDELLQDARTALDAIEAMFSDARPETELVELSKRNGDTVQALLDIAARWRADLVVMGARHHHGLLRWVEGTVSEPVTQRTGCSLLLVPENSRVPTNRRPGRIVFALDGSVHSLIALRMGLQFAVEDTELRAVYVLDRAVHLFDFAPVDVLENAFLEEGRTVLELATRIFAEHRWSAKTALIETNRANDDVPHAIVRDAQRWNADLLVVGTHGRRGLARWFMGSVAARTLRLADTPVLLARAPEVEQAP</sequence>
<reference evidence="1" key="1">
    <citation type="submission" date="2024-07" db="EMBL/GenBank/DDBJ databases">
        <title>A survey of Mimosa microsymbionts across Brazilian biomes reveals a high diversity of Paraburkholderia nodulating endemic species, but also that Cupriavidus is common as a symbiont of widespread species.</title>
        <authorList>
            <person name="Rouws L."/>
            <person name="Barauna A."/>
            <person name="Beukes C."/>
            <person name="Rouws J.R.C."/>
            <person name="De Faria S.M."/>
            <person name="Gross E."/>
            <person name="Bueno Dos Reis Junior F."/>
            <person name="Simon M.F."/>
            <person name="Maluk M."/>
            <person name="Odee D.W."/>
            <person name="Kenicer G."/>
            <person name="Young J.P.W."/>
            <person name="Reis V.M."/>
            <person name="Zilli J."/>
            <person name="James E.K."/>
        </authorList>
    </citation>
    <scope>NUCLEOTIDE SEQUENCE</scope>
    <source>
        <strain evidence="1">EG181B</strain>
    </source>
</reference>
<evidence type="ECO:0000313" key="2">
    <source>
        <dbReference type="Proteomes" id="UP001558850"/>
    </source>
</evidence>
<evidence type="ECO:0000313" key="1">
    <source>
        <dbReference type="EMBL" id="MEX3934124.1"/>
    </source>
</evidence>
<dbReference type="Proteomes" id="UP001558850">
    <property type="component" value="Unassembled WGS sequence"/>
</dbReference>
<proteinExistence type="predicted"/>
<dbReference type="EMBL" id="JBFRCH010000011">
    <property type="protein sequence ID" value="MEX3934124.1"/>
    <property type="molecule type" value="Genomic_DNA"/>
</dbReference>
<accession>A0ACC6U3I2</accession>
<keyword evidence="2" id="KW-1185">Reference proteome</keyword>